<proteinExistence type="predicted"/>
<organism evidence="1 2">
    <name type="scientific">Daphnia magna</name>
    <dbReference type="NCBI Taxonomy" id="35525"/>
    <lineage>
        <taxon>Eukaryota</taxon>
        <taxon>Metazoa</taxon>
        <taxon>Ecdysozoa</taxon>
        <taxon>Arthropoda</taxon>
        <taxon>Crustacea</taxon>
        <taxon>Branchiopoda</taxon>
        <taxon>Diplostraca</taxon>
        <taxon>Cladocera</taxon>
        <taxon>Anomopoda</taxon>
        <taxon>Daphniidae</taxon>
        <taxon>Daphnia</taxon>
    </lineage>
</organism>
<evidence type="ECO:0000313" key="2">
    <source>
        <dbReference type="Proteomes" id="UP001234178"/>
    </source>
</evidence>
<protein>
    <submittedName>
        <fullName evidence="1">Uncharacterized protein</fullName>
    </submittedName>
</protein>
<evidence type="ECO:0000313" key="1">
    <source>
        <dbReference type="EMBL" id="KAK4013508.1"/>
    </source>
</evidence>
<gene>
    <name evidence="1" type="ORF">OUZ56_026062</name>
</gene>
<dbReference type="EMBL" id="JAOYFB010000004">
    <property type="protein sequence ID" value="KAK4013508.1"/>
    <property type="molecule type" value="Genomic_DNA"/>
</dbReference>
<keyword evidence="2" id="KW-1185">Reference proteome</keyword>
<name>A0ABQ9ZL64_9CRUS</name>
<comment type="caution">
    <text evidence="1">The sequence shown here is derived from an EMBL/GenBank/DDBJ whole genome shotgun (WGS) entry which is preliminary data.</text>
</comment>
<accession>A0ABQ9ZL64</accession>
<dbReference type="Proteomes" id="UP001234178">
    <property type="component" value="Unassembled WGS sequence"/>
</dbReference>
<sequence length="129" mass="14182">MTAELDIDLATETELLNWHYQKCIKAGDQVRWSLQAANAIKEQIEEDYSTVAEVEEEISMAYTLQIQQLIVQNQATVQMASAADPGAAKSAPVAAAPVPVAAIPAPQSNCLLQRQKHSKGDILEWTSFW</sequence>
<reference evidence="1 2" key="1">
    <citation type="journal article" date="2023" name="Nucleic Acids Res.">
        <title>The hologenome of Daphnia magna reveals possible DNA methylation and microbiome-mediated evolution of the host genome.</title>
        <authorList>
            <person name="Chaturvedi A."/>
            <person name="Li X."/>
            <person name="Dhandapani V."/>
            <person name="Marshall H."/>
            <person name="Kissane S."/>
            <person name="Cuenca-Cambronero M."/>
            <person name="Asole G."/>
            <person name="Calvet F."/>
            <person name="Ruiz-Romero M."/>
            <person name="Marangio P."/>
            <person name="Guigo R."/>
            <person name="Rago D."/>
            <person name="Mirbahai L."/>
            <person name="Eastwood N."/>
            <person name="Colbourne J.K."/>
            <person name="Zhou J."/>
            <person name="Mallon E."/>
            <person name="Orsini L."/>
        </authorList>
    </citation>
    <scope>NUCLEOTIDE SEQUENCE [LARGE SCALE GENOMIC DNA]</scope>
    <source>
        <strain evidence="1">LRV0_1</strain>
    </source>
</reference>